<accession>A0AAD6LIA8</accession>
<name>A0AAD6LIA8_9ROSI</name>
<dbReference type="Proteomes" id="UP001164929">
    <property type="component" value="Chromosome 16"/>
</dbReference>
<evidence type="ECO:0000313" key="1">
    <source>
        <dbReference type="EMBL" id="KAJ6967586.1"/>
    </source>
</evidence>
<organism evidence="1 2">
    <name type="scientific">Populus alba x Populus x berolinensis</name>
    <dbReference type="NCBI Taxonomy" id="444605"/>
    <lineage>
        <taxon>Eukaryota</taxon>
        <taxon>Viridiplantae</taxon>
        <taxon>Streptophyta</taxon>
        <taxon>Embryophyta</taxon>
        <taxon>Tracheophyta</taxon>
        <taxon>Spermatophyta</taxon>
        <taxon>Magnoliopsida</taxon>
        <taxon>eudicotyledons</taxon>
        <taxon>Gunneridae</taxon>
        <taxon>Pentapetalae</taxon>
        <taxon>rosids</taxon>
        <taxon>fabids</taxon>
        <taxon>Malpighiales</taxon>
        <taxon>Salicaceae</taxon>
        <taxon>Saliceae</taxon>
        <taxon>Populus</taxon>
    </lineage>
</organism>
<sequence>MEIQLFFNTLPYGYFEMTTKAGLCRHHPHLLTTTTTTHIAPKDERDHDQIQHTTKTFNWANARKLALLDDLKRWNLSSGRKNERLAHKVIPFHNLT</sequence>
<protein>
    <submittedName>
        <fullName evidence="1">Uncharacterized protein</fullName>
    </submittedName>
</protein>
<evidence type="ECO:0000313" key="2">
    <source>
        <dbReference type="Proteomes" id="UP001164929"/>
    </source>
</evidence>
<comment type="caution">
    <text evidence="1">The sequence shown here is derived from an EMBL/GenBank/DDBJ whole genome shotgun (WGS) entry which is preliminary data.</text>
</comment>
<dbReference type="EMBL" id="JAQIZT010000016">
    <property type="protein sequence ID" value="KAJ6967586.1"/>
    <property type="molecule type" value="Genomic_DNA"/>
</dbReference>
<reference evidence="1 2" key="1">
    <citation type="journal article" date="2023" name="Mol. Ecol. Resour.">
        <title>Chromosome-level genome assembly of a triploid poplar Populus alba 'Berolinensis'.</title>
        <authorList>
            <person name="Chen S."/>
            <person name="Yu Y."/>
            <person name="Wang X."/>
            <person name="Wang S."/>
            <person name="Zhang T."/>
            <person name="Zhou Y."/>
            <person name="He R."/>
            <person name="Meng N."/>
            <person name="Wang Y."/>
            <person name="Liu W."/>
            <person name="Liu Z."/>
            <person name="Liu J."/>
            <person name="Guo Q."/>
            <person name="Huang H."/>
            <person name="Sederoff R.R."/>
            <person name="Wang G."/>
            <person name="Qu G."/>
            <person name="Chen S."/>
        </authorList>
    </citation>
    <scope>NUCLEOTIDE SEQUENCE [LARGE SCALE GENOMIC DNA]</scope>
    <source>
        <strain evidence="1">SC-2020</strain>
    </source>
</reference>
<keyword evidence="2" id="KW-1185">Reference proteome</keyword>
<gene>
    <name evidence="1" type="ORF">NC653_035721</name>
</gene>
<proteinExistence type="predicted"/>
<dbReference type="AlphaFoldDB" id="A0AAD6LIA8"/>